<evidence type="ECO:0000256" key="1">
    <source>
        <dbReference type="SAM" id="MobiDB-lite"/>
    </source>
</evidence>
<reference evidence="2 3" key="1">
    <citation type="submission" date="2023-04" db="EMBL/GenBank/DDBJ databases">
        <title>Complete genome sequence of Alisedimentitalea scapharcae.</title>
        <authorList>
            <person name="Rong J.-C."/>
            <person name="Yi M.-L."/>
            <person name="Zhao Q."/>
        </authorList>
    </citation>
    <scope>NUCLEOTIDE SEQUENCE [LARGE SCALE GENOMIC DNA]</scope>
    <source>
        <strain evidence="2 3">KCTC 42119</strain>
    </source>
</reference>
<organism evidence="2 3">
    <name type="scientific">Aliisedimentitalea scapharcae</name>
    <dbReference type="NCBI Taxonomy" id="1524259"/>
    <lineage>
        <taxon>Bacteria</taxon>
        <taxon>Pseudomonadati</taxon>
        <taxon>Pseudomonadota</taxon>
        <taxon>Alphaproteobacteria</taxon>
        <taxon>Rhodobacterales</taxon>
        <taxon>Roseobacteraceae</taxon>
        <taxon>Aliisedimentitalea</taxon>
    </lineage>
</organism>
<proteinExistence type="predicted"/>
<gene>
    <name evidence="2" type="ORF">QEZ52_09000</name>
</gene>
<keyword evidence="3" id="KW-1185">Reference proteome</keyword>
<evidence type="ECO:0000313" key="3">
    <source>
        <dbReference type="Proteomes" id="UP001623232"/>
    </source>
</evidence>
<name>A0ABZ2Y179_9RHOB</name>
<dbReference type="Proteomes" id="UP001623232">
    <property type="component" value="Chromosome"/>
</dbReference>
<dbReference type="RefSeq" id="WP_406649622.1">
    <property type="nucleotide sequence ID" value="NZ_CP123584.1"/>
</dbReference>
<accession>A0ABZ2Y179</accession>
<feature type="region of interest" description="Disordered" evidence="1">
    <location>
        <begin position="80"/>
        <end position="100"/>
    </location>
</feature>
<sequence>MSGIVVGSSADAMQIEICSPFGIQQVTIDLETGAPIEPMADGSGCDWCQSFGLITDTASRGDVGWVVLAQTFQHRLVLSPPPHKPLRPIADYQSRAPPRL</sequence>
<protein>
    <submittedName>
        <fullName evidence="2">Uncharacterized protein</fullName>
    </submittedName>
</protein>
<evidence type="ECO:0000313" key="2">
    <source>
        <dbReference type="EMBL" id="WZK90666.1"/>
    </source>
</evidence>
<dbReference type="EMBL" id="CP123584">
    <property type="protein sequence ID" value="WZK90666.1"/>
    <property type="molecule type" value="Genomic_DNA"/>
</dbReference>